<sequence>MNEAAEFLLTLLHAATNTHLLHWKTKSYAQHQALGAFYTGLPELVDRLAESMMGRYDMTPTFPVAYYAPANTAKEELNALKDYVEQTRTQLPQDSEIQNLVDEIASSINETLFLLRFE</sequence>
<name>A0A6J5Q2W2_9CAUD</name>
<protein>
    <submittedName>
        <fullName evidence="1">Uncharacterized protein</fullName>
    </submittedName>
</protein>
<dbReference type="Pfam" id="PF19174">
    <property type="entry name" value="DUF5856"/>
    <property type="match status" value="1"/>
</dbReference>
<evidence type="ECO:0000313" key="1">
    <source>
        <dbReference type="EMBL" id="CAB4175838.1"/>
    </source>
</evidence>
<dbReference type="EMBL" id="LR796927">
    <property type="protein sequence ID" value="CAB4175838.1"/>
    <property type="molecule type" value="Genomic_DNA"/>
</dbReference>
<gene>
    <name evidence="1" type="ORF">UFOVP996_42</name>
</gene>
<reference evidence="1" key="1">
    <citation type="submission" date="2020-05" db="EMBL/GenBank/DDBJ databases">
        <authorList>
            <person name="Chiriac C."/>
            <person name="Salcher M."/>
            <person name="Ghai R."/>
            <person name="Kavagutti S V."/>
        </authorList>
    </citation>
    <scope>NUCLEOTIDE SEQUENCE</scope>
</reference>
<dbReference type="InterPro" id="IPR043876">
    <property type="entry name" value="DUF5856"/>
</dbReference>
<proteinExistence type="predicted"/>
<organism evidence="1">
    <name type="scientific">uncultured Caudovirales phage</name>
    <dbReference type="NCBI Taxonomy" id="2100421"/>
    <lineage>
        <taxon>Viruses</taxon>
        <taxon>Duplodnaviria</taxon>
        <taxon>Heunggongvirae</taxon>
        <taxon>Uroviricota</taxon>
        <taxon>Caudoviricetes</taxon>
        <taxon>Peduoviridae</taxon>
        <taxon>Maltschvirus</taxon>
        <taxon>Maltschvirus maltsch</taxon>
    </lineage>
</organism>
<accession>A0A6J5Q2W2</accession>